<keyword evidence="5" id="KW-0378">Hydrolase</keyword>
<sequence>MKDFKEILFILLRFLGIWLVLFLLYQLFLNQYKGDIDAITRLISDQSAFLLNKTGFETTTKDFPYYETIQFYINGKVATRMVEGCNAVSVMILFLAFIFAFYKGIKTIWFAFAGLVILYVLNLFRIYVLNVVVIEYNSLTKPAHDYFFPAIIYGGVVLLWLVWVNQFVLKTDQKHIVSGQ</sequence>
<gene>
    <name evidence="9" type="ORF">GCM10010992_10540</name>
</gene>
<evidence type="ECO:0000256" key="1">
    <source>
        <dbReference type="ARBA" id="ARBA00004651"/>
    </source>
</evidence>
<dbReference type="NCBIfam" id="TIGR04128">
    <property type="entry name" value="exoso_Fjoh_1448"/>
    <property type="match status" value="1"/>
</dbReference>
<keyword evidence="3" id="KW-0645">Protease</keyword>
<comment type="caution">
    <text evidence="9">The sequence shown here is derived from an EMBL/GenBank/DDBJ whole genome shotgun (WGS) entry which is preliminary data.</text>
</comment>
<evidence type="ECO:0000256" key="7">
    <source>
        <dbReference type="ARBA" id="ARBA00023136"/>
    </source>
</evidence>
<accession>A0ABQ2NN01</accession>
<evidence type="ECO:0000256" key="3">
    <source>
        <dbReference type="ARBA" id="ARBA00022670"/>
    </source>
</evidence>
<evidence type="ECO:0000256" key="8">
    <source>
        <dbReference type="SAM" id="Phobius"/>
    </source>
</evidence>
<dbReference type="RefSeq" id="WP_188617033.1">
    <property type="nucleotide sequence ID" value="NZ_BMLV01000002.1"/>
</dbReference>
<dbReference type="InterPro" id="IPR026323">
    <property type="entry name" value="Exosortase-related_prot_XrtF"/>
</dbReference>
<dbReference type="EMBL" id="BMLV01000002">
    <property type="protein sequence ID" value="GGP03178.1"/>
    <property type="molecule type" value="Genomic_DNA"/>
</dbReference>
<comment type="subcellular location">
    <subcellularLocation>
        <location evidence="1">Cell membrane</location>
        <topology evidence="1">Multi-pass membrane protein</topology>
    </subcellularLocation>
</comment>
<evidence type="ECO:0000256" key="5">
    <source>
        <dbReference type="ARBA" id="ARBA00022801"/>
    </source>
</evidence>
<keyword evidence="4 8" id="KW-0812">Transmembrane</keyword>
<evidence type="ECO:0000313" key="10">
    <source>
        <dbReference type="Proteomes" id="UP000620064"/>
    </source>
</evidence>
<keyword evidence="6 8" id="KW-1133">Transmembrane helix</keyword>
<keyword evidence="2" id="KW-1003">Cell membrane</keyword>
<feature type="transmembrane region" description="Helical" evidence="8">
    <location>
        <begin position="146"/>
        <end position="164"/>
    </location>
</feature>
<protein>
    <submittedName>
        <fullName evidence="9">Exosortase family protein XrtF</fullName>
    </submittedName>
</protein>
<dbReference type="InterPro" id="IPR019127">
    <property type="entry name" value="Exosortase"/>
</dbReference>
<keyword evidence="10" id="KW-1185">Reference proteome</keyword>
<evidence type="ECO:0000256" key="6">
    <source>
        <dbReference type="ARBA" id="ARBA00022989"/>
    </source>
</evidence>
<feature type="transmembrane region" description="Helical" evidence="8">
    <location>
        <begin position="81"/>
        <end position="102"/>
    </location>
</feature>
<evidence type="ECO:0000256" key="4">
    <source>
        <dbReference type="ARBA" id="ARBA00022692"/>
    </source>
</evidence>
<dbReference type="NCBIfam" id="TIGR04178">
    <property type="entry name" value="exo_archaeo"/>
    <property type="match status" value="1"/>
</dbReference>
<evidence type="ECO:0000313" key="9">
    <source>
        <dbReference type="EMBL" id="GGP03178.1"/>
    </source>
</evidence>
<evidence type="ECO:0000256" key="2">
    <source>
        <dbReference type="ARBA" id="ARBA00022475"/>
    </source>
</evidence>
<proteinExistence type="predicted"/>
<keyword evidence="7 8" id="KW-0472">Membrane</keyword>
<organism evidence="9 10">
    <name type="scientific">Cloacibacterium rupense</name>
    <dbReference type="NCBI Taxonomy" id="517423"/>
    <lineage>
        <taxon>Bacteria</taxon>
        <taxon>Pseudomonadati</taxon>
        <taxon>Bacteroidota</taxon>
        <taxon>Flavobacteriia</taxon>
        <taxon>Flavobacteriales</taxon>
        <taxon>Weeksellaceae</taxon>
    </lineage>
</organism>
<feature type="transmembrane region" description="Helical" evidence="8">
    <location>
        <begin position="109"/>
        <end position="134"/>
    </location>
</feature>
<dbReference type="Pfam" id="PF09721">
    <property type="entry name" value="Exosortase_EpsH"/>
    <property type="match status" value="1"/>
</dbReference>
<reference evidence="10" key="1">
    <citation type="journal article" date="2019" name="Int. J. Syst. Evol. Microbiol.">
        <title>The Global Catalogue of Microorganisms (GCM) 10K type strain sequencing project: providing services to taxonomists for standard genome sequencing and annotation.</title>
        <authorList>
            <consortium name="The Broad Institute Genomics Platform"/>
            <consortium name="The Broad Institute Genome Sequencing Center for Infectious Disease"/>
            <person name="Wu L."/>
            <person name="Ma J."/>
        </authorList>
    </citation>
    <scope>NUCLEOTIDE SEQUENCE [LARGE SCALE GENOMIC DNA]</scope>
    <source>
        <strain evidence="10">CGMCC 1.7656</strain>
    </source>
</reference>
<dbReference type="InterPro" id="IPR026392">
    <property type="entry name" value="Exo/Archaeosortase_dom"/>
</dbReference>
<feature type="transmembrane region" description="Helical" evidence="8">
    <location>
        <begin position="7"/>
        <end position="28"/>
    </location>
</feature>
<dbReference type="Proteomes" id="UP000620064">
    <property type="component" value="Unassembled WGS sequence"/>
</dbReference>
<name>A0ABQ2NN01_9FLAO</name>